<dbReference type="InterPro" id="IPR006109">
    <property type="entry name" value="G3P_DH_NAD-dep_C"/>
</dbReference>
<dbReference type="InterPro" id="IPR013328">
    <property type="entry name" value="6PGD_dom2"/>
</dbReference>
<dbReference type="GO" id="GO:0006072">
    <property type="term" value="P:glycerol-3-phosphate metabolic process"/>
    <property type="evidence" value="ECO:0007669"/>
    <property type="project" value="InterPro"/>
</dbReference>
<dbReference type="InterPro" id="IPR008927">
    <property type="entry name" value="6-PGluconate_DH-like_C_sf"/>
</dbReference>
<comment type="caution">
    <text evidence="3">The sequence shown here is derived from an EMBL/GenBank/DDBJ whole genome shotgun (WGS) entry which is preliminary data.</text>
</comment>
<dbReference type="InterPro" id="IPR006168">
    <property type="entry name" value="G3P_DH_NAD-dep"/>
</dbReference>
<organism evidence="3">
    <name type="scientific">bioreactor metagenome</name>
    <dbReference type="NCBI Taxonomy" id="1076179"/>
    <lineage>
        <taxon>unclassified sequences</taxon>
        <taxon>metagenomes</taxon>
        <taxon>ecological metagenomes</taxon>
    </lineage>
</organism>
<keyword evidence="3" id="KW-0560">Oxidoreductase</keyword>
<dbReference type="EC" id="1.1.1.94" evidence="3"/>
<dbReference type="EMBL" id="VSSQ01084415">
    <property type="protein sequence ID" value="MPN32416.1"/>
    <property type="molecule type" value="Genomic_DNA"/>
</dbReference>
<accession>A0A645H1Q6</accession>
<comment type="similarity">
    <text evidence="1">Belongs to the NAD-dependent glycerol-3-phosphate dehydrogenase family.</text>
</comment>
<dbReference type="Pfam" id="PF07479">
    <property type="entry name" value="NAD_Gly3P_dh_C"/>
    <property type="match status" value="1"/>
</dbReference>
<evidence type="ECO:0000256" key="1">
    <source>
        <dbReference type="ARBA" id="ARBA00011009"/>
    </source>
</evidence>
<dbReference type="GO" id="GO:0005975">
    <property type="term" value="P:carbohydrate metabolic process"/>
    <property type="evidence" value="ECO:0007669"/>
    <property type="project" value="InterPro"/>
</dbReference>
<dbReference type="PANTHER" id="PTHR11728">
    <property type="entry name" value="GLYCEROL-3-PHOSPHATE DEHYDROGENASE"/>
    <property type="match status" value="1"/>
</dbReference>
<dbReference type="PANTHER" id="PTHR11728:SF1">
    <property type="entry name" value="GLYCEROL-3-PHOSPHATE DEHYDROGENASE [NAD(+)] 2, CHLOROPLASTIC"/>
    <property type="match status" value="1"/>
</dbReference>
<evidence type="ECO:0000259" key="2">
    <source>
        <dbReference type="Pfam" id="PF07479"/>
    </source>
</evidence>
<sequence length="147" mass="16693">MGMEYSSVMKNIYSIAAGICHGLKYGDNFQSVLISNAIQETNRFCNATNPLHRDINESAYLGDLLVTAYSKFSRNRLFGTMIGKGYSVKTAQIEMEMIAEGYYATKCIHEINEKFKVDMPIVNAVYEILYNRASPILKIRELTEKLK</sequence>
<protein>
    <submittedName>
        <fullName evidence="3">Glycerol-3-phosphate dehydrogenase [NAD(P)+]</fullName>
        <ecNumber evidence="3">1.1.1.94</ecNumber>
    </submittedName>
</protein>
<reference evidence="3" key="1">
    <citation type="submission" date="2019-08" db="EMBL/GenBank/DDBJ databases">
        <authorList>
            <person name="Kucharzyk K."/>
            <person name="Murdoch R.W."/>
            <person name="Higgins S."/>
            <person name="Loffler F."/>
        </authorList>
    </citation>
    <scope>NUCLEOTIDE SEQUENCE</scope>
</reference>
<dbReference type="PRINTS" id="PR00077">
    <property type="entry name" value="GPDHDRGNASE"/>
</dbReference>
<evidence type="ECO:0000313" key="3">
    <source>
        <dbReference type="EMBL" id="MPN32416.1"/>
    </source>
</evidence>
<proteinExistence type="inferred from homology"/>
<dbReference type="AlphaFoldDB" id="A0A645H1Q6"/>
<gene>
    <name evidence="3" type="primary">gpsA_37</name>
    <name evidence="3" type="ORF">SDC9_179894</name>
</gene>
<dbReference type="SUPFAM" id="SSF48179">
    <property type="entry name" value="6-phosphogluconate dehydrogenase C-terminal domain-like"/>
    <property type="match status" value="1"/>
</dbReference>
<dbReference type="GO" id="GO:0005829">
    <property type="term" value="C:cytosol"/>
    <property type="evidence" value="ECO:0007669"/>
    <property type="project" value="TreeGrafter"/>
</dbReference>
<dbReference type="Gene3D" id="1.10.1040.10">
    <property type="entry name" value="N-(1-d-carboxylethyl)-l-norvaline Dehydrogenase, domain 2"/>
    <property type="match status" value="1"/>
</dbReference>
<feature type="domain" description="Glycerol-3-phosphate dehydrogenase NAD-dependent C-terminal" evidence="2">
    <location>
        <begin position="2"/>
        <end position="135"/>
    </location>
</feature>
<dbReference type="GO" id="GO:0047952">
    <property type="term" value="F:glycerol-3-phosphate dehydrogenase [NAD(P)+] activity"/>
    <property type="evidence" value="ECO:0007669"/>
    <property type="project" value="UniProtKB-EC"/>
</dbReference>
<name>A0A645H1Q6_9ZZZZ</name>